<dbReference type="Proteomes" id="UP000244180">
    <property type="component" value="Unassembled WGS sequence"/>
</dbReference>
<sequence>MSPVFLQMKGFFTGLLTVLKNAFCGRFLSRGGTRPDRTGVSSAQA</sequence>
<dbReference type="AlphaFoldDB" id="A0A2T5G9C2"/>
<accession>A0A2T5G9C2</accession>
<evidence type="ECO:0000313" key="1">
    <source>
        <dbReference type="EMBL" id="PTQ52779.1"/>
    </source>
</evidence>
<gene>
    <name evidence="1" type="ORF">HSCHL_2665</name>
</gene>
<organism evidence="1 2">
    <name type="scientific">Hydrogenibacillus schlegelii</name>
    <name type="common">Bacillus schlegelii</name>
    <dbReference type="NCBI Taxonomy" id="1484"/>
    <lineage>
        <taxon>Bacteria</taxon>
        <taxon>Bacillati</taxon>
        <taxon>Bacillota</taxon>
        <taxon>Bacilli</taxon>
        <taxon>Bacillales</taxon>
        <taxon>Bacillales Family X. Incertae Sedis</taxon>
        <taxon>Hydrogenibacillus</taxon>
    </lineage>
</organism>
<comment type="caution">
    <text evidence="1">The sequence shown here is derived from an EMBL/GenBank/DDBJ whole genome shotgun (WGS) entry which is preliminary data.</text>
</comment>
<evidence type="ECO:0000313" key="2">
    <source>
        <dbReference type="Proteomes" id="UP000244180"/>
    </source>
</evidence>
<dbReference type="EMBL" id="PEBV01000022">
    <property type="protein sequence ID" value="PTQ52779.1"/>
    <property type="molecule type" value="Genomic_DNA"/>
</dbReference>
<name>A0A2T5G9C2_HYDSH</name>
<proteinExistence type="predicted"/>
<reference evidence="1 2" key="1">
    <citation type="submission" date="2017-08" db="EMBL/GenBank/DDBJ databases">
        <title>Burning lignite coal seam in the remote Altai Mountains harbors a hydrogen-driven thermophilic microbial community.</title>
        <authorList>
            <person name="Kadnikov V.V."/>
            <person name="Mardanov A.V."/>
            <person name="Ivasenko D."/>
            <person name="Beletsky A.V."/>
            <person name="Karnachuk O.V."/>
            <person name="Ravin N.V."/>
        </authorList>
    </citation>
    <scope>NUCLEOTIDE SEQUENCE [LARGE SCALE GENOMIC DNA]</scope>
    <source>
        <strain evidence="1">AL33</strain>
    </source>
</reference>
<protein>
    <submittedName>
        <fullName evidence="1">Uncharacterized protein</fullName>
    </submittedName>
</protein>